<dbReference type="InterPro" id="IPR019819">
    <property type="entry name" value="Carboxylesterase_B_CS"/>
</dbReference>
<evidence type="ECO:0000313" key="7">
    <source>
        <dbReference type="Proteomes" id="UP001303473"/>
    </source>
</evidence>
<evidence type="ECO:0000259" key="5">
    <source>
        <dbReference type="Pfam" id="PF00135"/>
    </source>
</evidence>
<dbReference type="EC" id="3.1.1.-" evidence="3"/>
<dbReference type="InterPro" id="IPR029058">
    <property type="entry name" value="AB_hydrolase_fold"/>
</dbReference>
<dbReference type="FunFam" id="3.40.50.1820:FF:000266">
    <property type="entry name" value="Carboxylic ester hydrolase"/>
    <property type="match status" value="1"/>
</dbReference>
<comment type="caution">
    <text evidence="6">The sequence shown here is derived from an EMBL/GenBank/DDBJ whole genome shotgun (WGS) entry which is preliminary data.</text>
</comment>
<feature type="domain" description="Carboxylesterase type B" evidence="5">
    <location>
        <begin position="84"/>
        <end position="590"/>
    </location>
</feature>
<dbReference type="PROSITE" id="PS00122">
    <property type="entry name" value="CARBOXYLESTERASE_B_1"/>
    <property type="match status" value="1"/>
</dbReference>
<keyword evidence="3" id="KW-0732">Signal</keyword>
<dbReference type="Gene3D" id="3.40.50.1820">
    <property type="entry name" value="alpha/beta hydrolase"/>
    <property type="match status" value="1"/>
</dbReference>
<dbReference type="InterPro" id="IPR002018">
    <property type="entry name" value="CarbesteraseB"/>
</dbReference>
<evidence type="ECO:0000256" key="3">
    <source>
        <dbReference type="RuleBase" id="RU361235"/>
    </source>
</evidence>
<feature type="region of interest" description="Disordered" evidence="4">
    <location>
        <begin position="24"/>
        <end position="45"/>
    </location>
</feature>
<dbReference type="SUPFAM" id="SSF53474">
    <property type="entry name" value="alpha/beta-Hydrolases"/>
    <property type="match status" value="1"/>
</dbReference>
<keyword evidence="7" id="KW-1185">Reference proteome</keyword>
<dbReference type="InterPro" id="IPR019826">
    <property type="entry name" value="Carboxylesterase_B_AS"/>
</dbReference>
<evidence type="ECO:0000256" key="2">
    <source>
        <dbReference type="ARBA" id="ARBA00022801"/>
    </source>
</evidence>
<organism evidence="6 7">
    <name type="scientific">Diplogelasinospora grovesii</name>
    <dbReference type="NCBI Taxonomy" id="303347"/>
    <lineage>
        <taxon>Eukaryota</taxon>
        <taxon>Fungi</taxon>
        <taxon>Dikarya</taxon>
        <taxon>Ascomycota</taxon>
        <taxon>Pezizomycotina</taxon>
        <taxon>Sordariomycetes</taxon>
        <taxon>Sordariomycetidae</taxon>
        <taxon>Sordariales</taxon>
        <taxon>Diplogelasinosporaceae</taxon>
        <taxon>Diplogelasinospora</taxon>
    </lineage>
</organism>
<protein>
    <recommendedName>
        <fullName evidence="3">Carboxylic ester hydrolase</fullName>
        <ecNumber evidence="3">3.1.1.-</ecNumber>
    </recommendedName>
</protein>
<dbReference type="Pfam" id="PF00135">
    <property type="entry name" value="COesterase"/>
    <property type="match status" value="1"/>
</dbReference>
<dbReference type="PROSITE" id="PS00941">
    <property type="entry name" value="CARBOXYLESTERASE_B_2"/>
    <property type="match status" value="1"/>
</dbReference>
<feature type="signal peptide" evidence="3">
    <location>
        <begin position="1"/>
        <end position="21"/>
    </location>
</feature>
<gene>
    <name evidence="6" type="ORF">QBC46DRAFT_394880</name>
</gene>
<dbReference type="Proteomes" id="UP001303473">
    <property type="component" value="Unassembled WGS sequence"/>
</dbReference>
<feature type="compositionally biased region" description="Polar residues" evidence="4">
    <location>
        <begin position="25"/>
        <end position="37"/>
    </location>
</feature>
<keyword evidence="2 3" id="KW-0378">Hydrolase</keyword>
<reference evidence="7" key="1">
    <citation type="journal article" date="2023" name="Mol. Phylogenet. Evol.">
        <title>Genome-scale phylogeny and comparative genomics of the fungal order Sordariales.</title>
        <authorList>
            <person name="Hensen N."/>
            <person name="Bonometti L."/>
            <person name="Westerberg I."/>
            <person name="Brannstrom I.O."/>
            <person name="Guillou S."/>
            <person name="Cros-Aarteil S."/>
            <person name="Calhoun S."/>
            <person name="Haridas S."/>
            <person name="Kuo A."/>
            <person name="Mondo S."/>
            <person name="Pangilinan J."/>
            <person name="Riley R."/>
            <person name="LaButti K."/>
            <person name="Andreopoulos B."/>
            <person name="Lipzen A."/>
            <person name="Chen C."/>
            <person name="Yan M."/>
            <person name="Daum C."/>
            <person name="Ng V."/>
            <person name="Clum A."/>
            <person name="Steindorff A."/>
            <person name="Ohm R.A."/>
            <person name="Martin F."/>
            <person name="Silar P."/>
            <person name="Natvig D.O."/>
            <person name="Lalanne C."/>
            <person name="Gautier V."/>
            <person name="Ament-Velasquez S.L."/>
            <person name="Kruys A."/>
            <person name="Hutchinson M.I."/>
            <person name="Powell A.J."/>
            <person name="Barry K."/>
            <person name="Miller A.N."/>
            <person name="Grigoriev I.V."/>
            <person name="Debuchy R."/>
            <person name="Gladieux P."/>
            <person name="Hiltunen Thoren M."/>
            <person name="Johannesson H."/>
        </authorList>
    </citation>
    <scope>NUCLEOTIDE SEQUENCE [LARGE SCALE GENOMIC DNA]</scope>
    <source>
        <strain evidence="7">CBS 340.73</strain>
    </source>
</reference>
<feature type="chain" id="PRO_5042673261" description="Carboxylic ester hydrolase" evidence="3">
    <location>
        <begin position="22"/>
        <end position="644"/>
    </location>
</feature>
<dbReference type="PANTHER" id="PTHR11559">
    <property type="entry name" value="CARBOXYLESTERASE"/>
    <property type="match status" value="1"/>
</dbReference>
<accession>A0AAN6N1L1</accession>
<dbReference type="AlphaFoldDB" id="A0AAN6N1L1"/>
<dbReference type="InterPro" id="IPR050309">
    <property type="entry name" value="Type-B_Carboxylest/Lipase"/>
</dbReference>
<proteinExistence type="inferred from homology"/>
<evidence type="ECO:0000256" key="4">
    <source>
        <dbReference type="SAM" id="MobiDB-lite"/>
    </source>
</evidence>
<evidence type="ECO:0000256" key="1">
    <source>
        <dbReference type="ARBA" id="ARBA00005964"/>
    </source>
</evidence>
<comment type="similarity">
    <text evidence="1 3">Belongs to the type-B carboxylesterase/lipase family.</text>
</comment>
<evidence type="ECO:0000313" key="6">
    <source>
        <dbReference type="EMBL" id="KAK3936508.1"/>
    </source>
</evidence>
<dbReference type="EMBL" id="MU853881">
    <property type="protein sequence ID" value="KAK3936508.1"/>
    <property type="molecule type" value="Genomic_DNA"/>
</dbReference>
<name>A0AAN6N1L1_9PEZI</name>
<sequence>MVSKWVTASLAAAWAVTGVLATPAPQATDSSPSSTGSADAAPTDTGDIATDFVSSLIYNATQLDEEAAPANKRTSSSCGQSQSLVVDLGYAKYQGYSNATTGLNYWRGIRYAQAPTGNLRWQPPHLPANQNNTPVTQANGFGPICPQTLPSVPNVPFIPGNEDCLFLNVYAPPNAQNLPVLVWIHGGGYGYGDGTQDMAEIINANNKGFIAVTIQYRLGAFGFLSSAEVKKRGVVNAGILDQALALAWVKQFICQFGGDAASVTISGESAGGGSVMYHDLAVNGSLGTLFFDQSIAASPYLPFQYSYDDAKPTQFYYSFSQAAGCNSSGAVFDCLVGKDTNTLQQANYATTQTATYGYWAFCPVTDNAYIINLASQQLGSKKVNGEKLLVGHNANEGPLFVPPTITTQDDLVGWLHAEFPNLSDAQINSILAQNPNSANTDPNGPRFETDGLSSPWNAVNVSQDANGQQQRANNIYAEATFVCPSYWMASAFSGGQQQQSAWLYQYSVPFAWHTTDVATYFGPQTPNQSEEFALAFQQVWGNFVVSGNPSIRSSVANGASSANPTAVNGAPSWPAWTDNSPKQLNLNSTGGTPYQFTTQWGVTVTQFQQPGLQNAISVVPADTWEGGRGARCAFYKGLAPSIPA</sequence>
<dbReference type="GO" id="GO:0016787">
    <property type="term" value="F:hydrolase activity"/>
    <property type="evidence" value="ECO:0007669"/>
    <property type="project" value="UniProtKB-KW"/>
</dbReference>